<keyword evidence="1 2" id="KW-0808">Transferase</keyword>
<comment type="caution">
    <text evidence="2">The sequence shown here is derived from an EMBL/GenBank/DDBJ whole genome shotgun (WGS) entry which is preliminary data.</text>
</comment>
<dbReference type="SUPFAM" id="SSF53756">
    <property type="entry name" value="UDP-Glycosyltransferase/glycogen phosphorylase"/>
    <property type="match status" value="1"/>
</dbReference>
<proteinExistence type="predicted"/>
<dbReference type="eggNOG" id="COG0438">
    <property type="taxonomic scope" value="Bacteria"/>
</dbReference>
<dbReference type="STRING" id="1116472.MGMO_66c00480"/>
<dbReference type="Pfam" id="PF13692">
    <property type="entry name" value="Glyco_trans_1_4"/>
    <property type="match status" value="1"/>
</dbReference>
<accession>V5BWH2</accession>
<organism evidence="2 3">
    <name type="scientific">Methyloglobulus morosus KoM1</name>
    <dbReference type="NCBI Taxonomy" id="1116472"/>
    <lineage>
        <taxon>Bacteria</taxon>
        <taxon>Pseudomonadati</taxon>
        <taxon>Pseudomonadota</taxon>
        <taxon>Gammaproteobacteria</taxon>
        <taxon>Methylococcales</taxon>
        <taxon>Methylococcaceae</taxon>
        <taxon>Methyloglobulus</taxon>
    </lineage>
</organism>
<dbReference type="Gene3D" id="3.40.50.2000">
    <property type="entry name" value="Glycogen Phosphorylase B"/>
    <property type="match status" value="1"/>
</dbReference>
<dbReference type="PANTHER" id="PTHR46401:SF2">
    <property type="entry name" value="GLYCOSYLTRANSFERASE WBBK-RELATED"/>
    <property type="match status" value="1"/>
</dbReference>
<evidence type="ECO:0000256" key="1">
    <source>
        <dbReference type="ARBA" id="ARBA00022679"/>
    </source>
</evidence>
<evidence type="ECO:0000313" key="2">
    <source>
        <dbReference type="EMBL" id="ESS72209.1"/>
    </source>
</evidence>
<gene>
    <name evidence="2" type="ORF">MGMO_66c00480</name>
</gene>
<dbReference type="AlphaFoldDB" id="V5BWH2"/>
<name>V5BWH2_9GAMM</name>
<sequence length="384" mass="43502">MPRIVWINKSDWLKPGPIVYMGLLNALAFVQMGLPTDYFIGAGPDSDTNEDLADFYGQQPHDLLAIHRIKDQKRGQRRVYSVALENLAAYCSRGEKVVVLTREIGALSLLLRLKAKYPKLKVLYEAHDYYLTTRYLKKQGLSISDLRRCWSEWMLIPKTDGLICLTEHQRALYQQGFPKLPIIALPLGCLTPTKKSTLEQRRLHRRIVYIGHLHHFKGVELIFDLAGRLKHGNVQLQSFGGNADEIRSLQNKAEQEGLGEVLQFKPFISPKSLHEILDNEISLGLMPLLDTFYNRYLTCPVKALDFLAHGLPVLASDLPSTRGVLCEAGFYCSSKSVTDFARNALMLLDDPALYESASAVSYGRRDELQWQLRAQAILDFVEKG</sequence>
<dbReference type="RefSeq" id="WP_023494787.1">
    <property type="nucleotide sequence ID" value="NZ_AYLO01000064.1"/>
</dbReference>
<dbReference type="PANTHER" id="PTHR46401">
    <property type="entry name" value="GLYCOSYLTRANSFERASE WBBK-RELATED"/>
    <property type="match status" value="1"/>
</dbReference>
<dbReference type="Proteomes" id="UP000017842">
    <property type="component" value="Unassembled WGS sequence"/>
</dbReference>
<evidence type="ECO:0000313" key="3">
    <source>
        <dbReference type="Proteomes" id="UP000017842"/>
    </source>
</evidence>
<dbReference type="GO" id="GO:0009103">
    <property type="term" value="P:lipopolysaccharide biosynthetic process"/>
    <property type="evidence" value="ECO:0007669"/>
    <property type="project" value="TreeGrafter"/>
</dbReference>
<dbReference type="EMBL" id="AYLO01000064">
    <property type="protein sequence ID" value="ESS72209.1"/>
    <property type="molecule type" value="Genomic_DNA"/>
</dbReference>
<keyword evidence="3" id="KW-1185">Reference proteome</keyword>
<dbReference type="GO" id="GO:0016757">
    <property type="term" value="F:glycosyltransferase activity"/>
    <property type="evidence" value="ECO:0007669"/>
    <property type="project" value="TreeGrafter"/>
</dbReference>
<protein>
    <submittedName>
        <fullName evidence="2">Glycosyl transferase group 1</fullName>
    </submittedName>
</protein>
<dbReference type="OrthoDB" id="9815351at2"/>
<reference evidence="2 3" key="1">
    <citation type="journal article" date="2013" name="Genome Announc.">
        <title>Draft Genome Sequence of the Methanotrophic Gammaproteobacterium Methyloglobulus morosus DSM 22980 Strain KoM1.</title>
        <authorList>
            <person name="Poehlein A."/>
            <person name="Deutzmann J.S."/>
            <person name="Daniel R."/>
            <person name="Simeonova D.D."/>
        </authorList>
    </citation>
    <scope>NUCLEOTIDE SEQUENCE [LARGE SCALE GENOMIC DNA]</scope>
    <source>
        <strain evidence="2 3">KoM1</strain>
    </source>
</reference>